<gene>
    <name evidence="8" type="primary">nqrA</name>
    <name evidence="12" type="ORF">EGM88_10855</name>
</gene>
<organism evidence="12 13">
    <name type="scientific">Aureibaculum marinum</name>
    <dbReference type="NCBI Taxonomy" id="2487930"/>
    <lineage>
        <taxon>Bacteria</taxon>
        <taxon>Pseudomonadati</taxon>
        <taxon>Bacteroidota</taxon>
        <taxon>Flavobacteriia</taxon>
        <taxon>Flavobacteriales</taxon>
        <taxon>Flavobacteriaceae</taxon>
        <taxon>Aureibaculum</taxon>
    </lineage>
</organism>
<dbReference type="EC" id="7.2.1.1" evidence="8"/>
<evidence type="ECO:0000313" key="13">
    <source>
        <dbReference type="Proteomes" id="UP000270856"/>
    </source>
</evidence>
<feature type="domain" description="NqrA N-terminal barrel-sandwich hybrid" evidence="9">
    <location>
        <begin position="5"/>
        <end position="97"/>
    </location>
</feature>
<keyword evidence="1 8" id="KW-0813">Transport</keyword>
<dbReference type="Pfam" id="PF05896">
    <property type="entry name" value="NQRA_N"/>
    <property type="match status" value="1"/>
</dbReference>
<dbReference type="InterPro" id="IPR056147">
    <property type="entry name" value="NQRA_N"/>
</dbReference>
<evidence type="ECO:0000256" key="4">
    <source>
        <dbReference type="ARBA" id="ARBA00023053"/>
    </source>
</evidence>
<evidence type="ECO:0000256" key="3">
    <source>
        <dbReference type="ARBA" id="ARBA00023027"/>
    </source>
</evidence>
<dbReference type="AlphaFoldDB" id="A0A3N4NIC2"/>
<evidence type="ECO:0000259" key="10">
    <source>
        <dbReference type="Pfam" id="PF11973"/>
    </source>
</evidence>
<reference evidence="12 13" key="1">
    <citation type="submission" date="2018-11" db="EMBL/GenBank/DDBJ databases">
        <title>Aureibaculum marinum gen. nov., sp. nov., a member of the family Flavobacteriaceae isolated from the Bohai Sea.</title>
        <authorList>
            <person name="Ji X."/>
        </authorList>
    </citation>
    <scope>NUCLEOTIDE SEQUENCE [LARGE SCALE GENOMIC DNA]</scope>
    <source>
        <strain evidence="12 13">BH-SD17</strain>
    </source>
</reference>
<comment type="subunit">
    <text evidence="8">Composed of six subunits; NqrA, NqrB, NqrC, NqrD, NqrE and NqrF.</text>
</comment>
<dbReference type="OrthoDB" id="9774536at2"/>
<accession>A0A3N4NIC2</accession>
<keyword evidence="2 8" id="KW-1278">Translocase</keyword>
<evidence type="ECO:0000256" key="6">
    <source>
        <dbReference type="ARBA" id="ARBA00023075"/>
    </source>
</evidence>
<dbReference type="PANTHER" id="PTHR37839">
    <property type="entry name" value="NA(+)-TRANSLOCATING NADH-QUINONE REDUCTASE SUBUNIT A"/>
    <property type="match status" value="1"/>
</dbReference>
<protein>
    <recommendedName>
        <fullName evidence="8">Na(+)-translocating NADH-quinone reductase subunit A</fullName>
        <shortName evidence="8">Na(+)-NQR subunit A</shortName>
        <shortName evidence="8">Na(+)-translocating NQR subunit A</shortName>
        <ecNumber evidence="8">7.2.1.1</ecNumber>
    </recommendedName>
    <alternativeName>
        <fullName evidence="8">NQR complex subunit A</fullName>
    </alternativeName>
    <alternativeName>
        <fullName evidence="8">NQR-1 subunit A</fullName>
    </alternativeName>
</protein>
<dbReference type="EMBL" id="RPFJ01000014">
    <property type="protein sequence ID" value="RPD95961.1"/>
    <property type="molecule type" value="Genomic_DNA"/>
</dbReference>
<evidence type="ECO:0000256" key="2">
    <source>
        <dbReference type="ARBA" id="ARBA00022967"/>
    </source>
</evidence>
<keyword evidence="7 8" id="KW-0739">Sodium transport</keyword>
<proteinExistence type="inferred from homology"/>
<evidence type="ECO:0000259" key="11">
    <source>
        <dbReference type="Pfam" id="PF24836"/>
    </source>
</evidence>
<dbReference type="InterPro" id="IPR056148">
    <property type="entry name" value="NQRA_2nd"/>
</dbReference>
<evidence type="ECO:0000256" key="7">
    <source>
        <dbReference type="ARBA" id="ARBA00023201"/>
    </source>
</evidence>
<name>A0A3N4NIC2_9FLAO</name>
<dbReference type="GO" id="GO:0006814">
    <property type="term" value="P:sodium ion transport"/>
    <property type="evidence" value="ECO:0007669"/>
    <property type="project" value="UniProtKB-UniRule"/>
</dbReference>
<dbReference type="NCBIfam" id="NF003761">
    <property type="entry name" value="PRK05352.1-4"/>
    <property type="match status" value="1"/>
</dbReference>
<evidence type="ECO:0000256" key="8">
    <source>
        <dbReference type="HAMAP-Rule" id="MF_00425"/>
    </source>
</evidence>
<feature type="domain" description="Na(+)-translocating NADH-quinone reductase subunit A C-terminal" evidence="10">
    <location>
        <begin position="263"/>
        <end position="311"/>
    </location>
</feature>
<sequence>MSKDIRIKKGLDIKLVGEAEKTTVTSPLASVYAVKPEDFHKITPKLLVKVGAEVKAGEALFHSKQFENMMFPSPVSGEVIEIVRGAKRRILEIRVLADKQQQYQDFGKKDVNSLTADDIKTHLLTSGCWPFIKKRPYDVIANPNEAPKAIFISAYDSAPLAADYDYILQGKESELQAAITALSKLTEGKVHVSIGKKSNSPFANINGAEIHKVSGPHPIGNVSTQIAKIDPINKGEVVWVVTPQDLVVIGELLLTGKFNLKRTVALVGSQFIKNQYVEVIAGASVADIVAENLDSNTRLISGNVLTGKQVSEKDYLGYYHKEISAIPEGDTYEFFGWNKPIFNKISNTRALTFSWLNPNKKYNLNTNTNGEHRNFVLTGNYEEVFPLDIYVMQILKSCLYKDLDEMEALGMYEVAPEDFALTEFVCVSKQPHQHIIREGLDLMLEEIG</sequence>
<evidence type="ECO:0000259" key="9">
    <source>
        <dbReference type="Pfam" id="PF05896"/>
    </source>
</evidence>
<feature type="domain" description="NqrA second alpha/beta" evidence="11">
    <location>
        <begin position="115"/>
        <end position="258"/>
    </location>
</feature>
<comment type="catalytic activity">
    <reaction evidence="8">
        <text>a ubiquinone + n Na(+)(in) + NADH + H(+) = a ubiquinol + n Na(+)(out) + NAD(+)</text>
        <dbReference type="Rhea" id="RHEA:47748"/>
        <dbReference type="Rhea" id="RHEA-COMP:9565"/>
        <dbReference type="Rhea" id="RHEA-COMP:9566"/>
        <dbReference type="ChEBI" id="CHEBI:15378"/>
        <dbReference type="ChEBI" id="CHEBI:16389"/>
        <dbReference type="ChEBI" id="CHEBI:17976"/>
        <dbReference type="ChEBI" id="CHEBI:29101"/>
        <dbReference type="ChEBI" id="CHEBI:57540"/>
        <dbReference type="ChEBI" id="CHEBI:57945"/>
        <dbReference type="EC" id="7.2.1.1"/>
    </reaction>
</comment>
<dbReference type="InterPro" id="IPR008703">
    <property type="entry name" value="NqrA"/>
</dbReference>
<comment type="caution">
    <text evidence="12">The sequence shown here is derived from an EMBL/GenBank/DDBJ whole genome shotgun (WGS) entry which is preliminary data.</text>
</comment>
<comment type="similarity">
    <text evidence="8">Belongs to the NqrA family.</text>
</comment>
<dbReference type="GO" id="GO:0016655">
    <property type="term" value="F:oxidoreductase activity, acting on NAD(P)H, quinone or similar compound as acceptor"/>
    <property type="evidence" value="ECO:0007669"/>
    <property type="project" value="UniProtKB-UniRule"/>
</dbReference>
<keyword evidence="6 8" id="KW-0830">Ubiquinone</keyword>
<dbReference type="NCBIfam" id="TIGR01936">
    <property type="entry name" value="nqrA"/>
    <property type="match status" value="1"/>
</dbReference>
<comment type="function">
    <text evidence="8">NQR complex catalyzes the reduction of ubiquinone-1 to ubiquinol by two successive reactions, coupled with the transport of Na(+) ions from the cytoplasm to the periplasm. NqrA to NqrE are probably involved in the second step, the conversion of ubisemiquinone to ubiquinol.</text>
</comment>
<evidence type="ECO:0000313" key="12">
    <source>
        <dbReference type="EMBL" id="RPD95961.1"/>
    </source>
</evidence>
<keyword evidence="4 8" id="KW-0915">Sodium</keyword>
<keyword evidence="3 8" id="KW-0520">NAD</keyword>
<dbReference type="InterPro" id="IPR022615">
    <property type="entry name" value="NqrA_C_domain"/>
</dbReference>
<dbReference type="PANTHER" id="PTHR37839:SF1">
    <property type="entry name" value="NA(+)-TRANSLOCATING NADH-QUINONE REDUCTASE SUBUNIT A"/>
    <property type="match status" value="1"/>
</dbReference>
<dbReference type="Proteomes" id="UP000270856">
    <property type="component" value="Unassembled WGS sequence"/>
</dbReference>
<dbReference type="Pfam" id="PF11973">
    <property type="entry name" value="NQRA_SLBB"/>
    <property type="match status" value="1"/>
</dbReference>
<evidence type="ECO:0000256" key="5">
    <source>
        <dbReference type="ARBA" id="ARBA00023065"/>
    </source>
</evidence>
<keyword evidence="13" id="KW-1185">Reference proteome</keyword>
<dbReference type="Pfam" id="PF24836">
    <property type="entry name" value="NQRA_2nd"/>
    <property type="match status" value="1"/>
</dbReference>
<dbReference type="RefSeq" id="WP_123898310.1">
    <property type="nucleotide sequence ID" value="NZ_RPFJ01000014.1"/>
</dbReference>
<dbReference type="HAMAP" id="MF_00425">
    <property type="entry name" value="NqrA"/>
    <property type="match status" value="1"/>
</dbReference>
<evidence type="ECO:0000256" key="1">
    <source>
        <dbReference type="ARBA" id="ARBA00022448"/>
    </source>
</evidence>
<keyword evidence="5 8" id="KW-0406">Ion transport</keyword>